<proteinExistence type="predicted"/>
<dbReference type="Gene3D" id="3.30.70.1280">
    <property type="entry name" value="SP0830-like domains"/>
    <property type="match status" value="1"/>
</dbReference>
<dbReference type="InterPro" id="IPR012545">
    <property type="entry name" value="DUF1697"/>
</dbReference>
<protein>
    <recommendedName>
        <fullName evidence="3">DUF1697 domain-containing protein</fullName>
    </recommendedName>
</protein>
<reference evidence="2" key="1">
    <citation type="submission" date="2009-07" db="EMBL/GenBank/DDBJ databases">
        <title>Complete genome sequence of Zobellia galactanivorans Dsij.</title>
        <authorList>
            <consortium name="Genoscope - CEA"/>
        </authorList>
    </citation>
    <scope>NUCLEOTIDE SEQUENCE [LARGE SCALE GENOMIC DNA]</scope>
    <source>
        <strain evidence="2">DSM 12802 / CCUG 47099 / CIP 106680 / NCIMB 13871 / Dsij</strain>
    </source>
</reference>
<dbReference type="PATRIC" id="fig|63186.3.peg.1228"/>
<name>G0LAG8_ZOBGA</name>
<sequence>MKVYIALLRGINVGGKKRLPMADLRTMLNDMGFLNVKTYIQSGNVVFQSHKDDTGGLEASITEHIKSSFGFEVPVLVKTKKEFENLVMGNPFTDAGAISRKQVYFVLLKNPPEKERSATFGRETYANEDFTITDFCVYLLCKAGYGKAKLNNNRIEGKLKVEATARNYGTMVKLLEMAS</sequence>
<dbReference type="EMBL" id="FP476056">
    <property type="protein sequence ID" value="CAZ95301.1"/>
    <property type="molecule type" value="Genomic_DNA"/>
</dbReference>
<dbReference type="RefSeq" id="WP_013992610.1">
    <property type="nucleotide sequence ID" value="NC_015844.1"/>
</dbReference>
<dbReference type="PIRSF" id="PIRSF008502">
    <property type="entry name" value="UCP008502"/>
    <property type="match status" value="1"/>
</dbReference>
<accession>G0LAG8</accession>
<evidence type="ECO:0000313" key="1">
    <source>
        <dbReference type="EMBL" id="CAZ95301.1"/>
    </source>
</evidence>
<organism evidence="1 2">
    <name type="scientific">Zobellia galactanivorans (strain DSM 12802 / CCUG 47099 / CIP 106680 / NCIMB 13871 / Dsij)</name>
    <dbReference type="NCBI Taxonomy" id="63186"/>
    <lineage>
        <taxon>Bacteria</taxon>
        <taxon>Pseudomonadati</taxon>
        <taxon>Bacteroidota</taxon>
        <taxon>Flavobacteriia</taxon>
        <taxon>Flavobacteriales</taxon>
        <taxon>Flavobacteriaceae</taxon>
        <taxon>Zobellia</taxon>
    </lineage>
</organism>
<dbReference type="SUPFAM" id="SSF160379">
    <property type="entry name" value="SP0830-like"/>
    <property type="match status" value="1"/>
</dbReference>
<dbReference type="Pfam" id="PF08002">
    <property type="entry name" value="DUF1697"/>
    <property type="match status" value="1"/>
</dbReference>
<dbReference type="STRING" id="63186.ZOBELLIA_1245"/>
<keyword evidence="2" id="KW-1185">Reference proteome</keyword>
<evidence type="ECO:0000313" key="2">
    <source>
        <dbReference type="Proteomes" id="UP000008898"/>
    </source>
</evidence>
<evidence type="ECO:0008006" key="3">
    <source>
        <dbReference type="Google" id="ProtNLM"/>
    </source>
</evidence>
<dbReference type="PANTHER" id="PTHR36439:SF1">
    <property type="entry name" value="DUF1697 DOMAIN-CONTAINING PROTEIN"/>
    <property type="match status" value="1"/>
</dbReference>
<dbReference type="OrthoDB" id="9806494at2"/>
<gene>
    <name evidence="1" type="ordered locus">zobellia_1245</name>
</gene>
<reference evidence="1 2" key="2">
    <citation type="journal article" date="2012" name="Environ. Microbiol.">
        <title>Characterization of the first alginolytic operons in a marine bacterium: from their emergence in marine Flavobacteriia to their independent transfers to marine Proteobacteria and human gut Bacteroides.</title>
        <authorList>
            <person name="Thomas F."/>
            <person name="Barbeyron T."/>
            <person name="Tonon T."/>
            <person name="Genicot S."/>
            <person name="Czjzek M."/>
            <person name="Michel G."/>
        </authorList>
    </citation>
    <scope>NUCLEOTIDE SEQUENCE [LARGE SCALE GENOMIC DNA]</scope>
    <source>
        <strain evidence="2">DSM 12802 / CCUG 47099 / CIP 106680 / NCIMB 13871 / Dsij</strain>
    </source>
</reference>
<dbReference type="KEGG" id="zga:ZOBELLIA_1245"/>
<dbReference type="Proteomes" id="UP000008898">
    <property type="component" value="Chromosome"/>
</dbReference>
<dbReference type="PANTHER" id="PTHR36439">
    <property type="entry name" value="BLL4334 PROTEIN"/>
    <property type="match status" value="1"/>
</dbReference>
<dbReference type="HOGENOM" id="CLU_106303_2_0_10"/>
<dbReference type="AlphaFoldDB" id="G0LAG8"/>